<sequence length="163" mass="17619">MFVVESSALVPHPPRTAFAAAASLEGAVRWQSGVEGVRRPRGRGLRTSPLVLLYRALGERHRLAVRVTEFDPPARFAYRAEGDAFALETTLAFEPAPDGTRVLQHVALDTAVGAAPDAAALRRLLARRTAGDLARLTAWVAAWSRMMRAPRAEAPAVLARMAD</sequence>
<keyword evidence="1" id="KW-0614">Plasmid</keyword>
<evidence type="ECO:0000313" key="1">
    <source>
        <dbReference type="EMBL" id="AHG93438.1"/>
    </source>
</evidence>
<dbReference type="InterPro" id="IPR019587">
    <property type="entry name" value="Polyketide_cyclase/dehydratase"/>
</dbReference>
<accession>W0RV25</accession>
<dbReference type="Gene3D" id="3.30.530.20">
    <property type="match status" value="1"/>
</dbReference>
<gene>
    <name evidence="1" type="ORF">J421_5903</name>
</gene>
<dbReference type="Pfam" id="PF10604">
    <property type="entry name" value="Polyketide_cyc2"/>
    <property type="match status" value="1"/>
</dbReference>
<name>W0RV25_9BACT</name>
<protein>
    <submittedName>
        <fullName evidence="1">Polyketide cyclase/dehydrase</fullName>
    </submittedName>
</protein>
<keyword evidence="2" id="KW-1185">Reference proteome</keyword>
<dbReference type="SUPFAM" id="SSF55961">
    <property type="entry name" value="Bet v1-like"/>
    <property type="match status" value="1"/>
</dbReference>
<dbReference type="InterPro" id="IPR023393">
    <property type="entry name" value="START-like_dom_sf"/>
</dbReference>
<dbReference type="AlphaFoldDB" id="W0RV25"/>
<geneLocation type="plasmid" evidence="1 2">
    <name>2</name>
</geneLocation>
<organism evidence="1 2">
    <name type="scientific">Gemmatirosa kalamazoonensis</name>
    <dbReference type="NCBI Taxonomy" id="861299"/>
    <lineage>
        <taxon>Bacteria</taxon>
        <taxon>Pseudomonadati</taxon>
        <taxon>Gemmatimonadota</taxon>
        <taxon>Gemmatimonadia</taxon>
        <taxon>Gemmatimonadales</taxon>
        <taxon>Gemmatimonadaceae</taxon>
        <taxon>Gemmatirosa</taxon>
    </lineage>
</organism>
<dbReference type="Proteomes" id="UP000019151">
    <property type="component" value="Plasmid 2"/>
</dbReference>
<dbReference type="EMBL" id="CP007130">
    <property type="protein sequence ID" value="AHG93438.1"/>
    <property type="molecule type" value="Genomic_DNA"/>
</dbReference>
<dbReference type="KEGG" id="gba:J421_5903"/>
<dbReference type="RefSeq" id="WP_025414742.1">
    <property type="nucleotide sequence ID" value="NZ_CP007130.1"/>
</dbReference>
<evidence type="ECO:0000313" key="2">
    <source>
        <dbReference type="Proteomes" id="UP000019151"/>
    </source>
</evidence>
<dbReference type="OrthoDB" id="5951835at2"/>
<dbReference type="InParanoid" id="W0RV25"/>
<dbReference type="HOGENOM" id="CLU_1624761_0_0_0"/>
<proteinExistence type="predicted"/>
<reference evidence="1 2" key="1">
    <citation type="journal article" date="2014" name="Genome Announc.">
        <title>Genome Sequence and Methylome of Soil Bacterium Gemmatirosa kalamazoonensis KBS708T, a Member of the Rarely Cultivated Gemmatimonadetes Phylum.</title>
        <authorList>
            <person name="Debruyn J.M."/>
            <person name="Radosevich M."/>
            <person name="Wommack K.E."/>
            <person name="Polson S.W."/>
            <person name="Hauser L.J."/>
            <person name="Fawaz M.N."/>
            <person name="Korlach J."/>
            <person name="Tsai Y.C."/>
        </authorList>
    </citation>
    <scope>NUCLEOTIDE SEQUENCE [LARGE SCALE GENOMIC DNA]</scope>
    <source>
        <strain evidence="1 2">KBS708</strain>
        <plasmid evidence="2">Plasmid 2</plasmid>
    </source>
</reference>